<organism evidence="1 2">
    <name type="scientific">Vespula maculifrons</name>
    <name type="common">Eastern yellow jacket</name>
    <name type="synonym">Wasp</name>
    <dbReference type="NCBI Taxonomy" id="7453"/>
    <lineage>
        <taxon>Eukaryota</taxon>
        <taxon>Metazoa</taxon>
        <taxon>Ecdysozoa</taxon>
        <taxon>Arthropoda</taxon>
        <taxon>Hexapoda</taxon>
        <taxon>Insecta</taxon>
        <taxon>Pterygota</taxon>
        <taxon>Neoptera</taxon>
        <taxon>Endopterygota</taxon>
        <taxon>Hymenoptera</taxon>
        <taxon>Apocrita</taxon>
        <taxon>Aculeata</taxon>
        <taxon>Vespoidea</taxon>
        <taxon>Vespidae</taxon>
        <taxon>Vespinae</taxon>
        <taxon>Vespula</taxon>
    </lineage>
</organism>
<evidence type="ECO:0000313" key="2">
    <source>
        <dbReference type="Proteomes" id="UP001607303"/>
    </source>
</evidence>
<sequence>MLAVVVVAVVSGEE</sequence>
<proteinExistence type="predicted"/>
<keyword evidence="2" id="KW-1185">Reference proteome</keyword>
<dbReference type="Proteomes" id="UP001607303">
    <property type="component" value="Unassembled WGS sequence"/>
</dbReference>
<evidence type="ECO:0000313" key="1">
    <source>
        <dbReference type="EMBL" id="KAL2728403.1"/>
    </source>
</evidence>
<gene>
    <name evidence="1" type="ORF">V1477_017679</name>
</gene>
<name>A0ABD2B736_VESMC</name>
<dbReference type="EMBL" id="JAYRBN010000100">
    <property type="protein sequence ID" value="KAL2728403.1"/>
    <property type="molecule type" value="Genomic_DNA"/>
</dbReference>
<reference evidence="1 2" key="1">
    <citation type="journal article" date="2024" name="Ann. Entomol. Soc. Am.">
        <title>Genomic analyses of the southern and eastern yellowjacket wasps (Hymenoptera: Vespidae) reveal evolutionary signatures of social life.</title>
        <authorList>
            <person name="Catto M.A."/>
            <person name="Caine P.B."/>
            <person name="Orr S.E."/>
            <person name="Hunt B.G."/>
            <person name="Goodisman M.A.D."/>
        </authorList>
    </citation>
    <scope>NUCLEOTIDE SEQUENCE [LARGE SCALE GENOMIC DNA]</scope>
    <source>
        <strain evidence="1">232</strain>
        <tissue evidence="1">Head and thorax</tissue>
    </source>
</reference>
<accession>A0ABD2B736</accession>
<protein>
    <submittedName>
        <fullName evidence="1">Uncharacterized protein</fullName>
    </submittedName>
</protein>
<comment type="caution">
    <text evidence="1">The sequence shown here is derived from an EMBL/GenBank/DDBJ whole genome shotgun (WGS) entry which is preliminary data.</text>
</comment>